<reference evidence="1 2" key="1">
    <citation type="submission" date="2019-12" db="EMBL/GenBank/DDBJ databases">
        <title>Genomic-based taxomic classification of the family Erythrobacteraceae.</title>
        <authorList>
            <person name="Xu L."/>
        </authorList>
    </citation>
    <scope>NUCLEOTIDE SEQUENCE [LARGE SCALE GENOMIC DNA]</scope>
    <source>
        <strain evidence="1 2">DSM 17792</strain>
    </source>
</reference>
<keyword evidence="2" id="KW-1185">Reference proteome</keyword>
<sequence>MHELQSQFAAQEGEAAWTAVMHEHFNAGQLDEAQEYLAAQLAALDTELATRCLIDEPDRVKITGWDELCEAIELHEGDRITGVTLAIANETDRAFEKGQVHHPYMMLGLYTDEPFAFSHATRGALVEQTAAEEGPAWAGYDEDIEVFLECEGLDAINTALVHHKERHFFRDDAPDHAPRRYVEYVLACWWRALLFHRAVERICKDKPLPNHVPVIAGMVDMRPDAVAVHGLVDGDRTAAPKQVEGPQMAEMLPESMITRREVEEVKEPPTGTNLRRRISETVQEEEPKKKGLLARIFGRG</sequence>
<dbReference type="EMBL" id="WTYC01000009">
    <property type="protein sequence ID" value="MXO49330.1"/>
    <property type="molecule type" value="Genomic_DNA"/>
</dbReference>
<evidence type="ECO:0000313" key="2">
    <source>
        <dbReference type="Proteomes" id="UP000448199"/>
    </source>
</evidence>
<comment type="caution">
    <text evidence="1">The sequence shown here is derived from an EMBL/GenBank/DDBJ whole genome shotgun (WGS) entry which is preliminary data.</text>
</comment>
<dbReference type="RefSeq" id="WP_160728860.1">
    <property type="nucleotide sequence ID" value="NZ_WTYC01000009.1"/>
</dbReference>
<name>A0A844XU97_9SPHN</name>
<evidence type="ECO:0000313" key="1">
    <source>
        <dbReference type="EMBL" id="MXO49330.1"/>
    </source>
</evidence>
<proteinExistence type="predicted"/>
<dbReference type="OrthoDB" id="7401427at2"/>
<organism evidence="1 2">
    <name type="scientific">Qipengyuania vulgaris</name>
    <dbReference type="NCBI Taxonomy" id="291985"/>
    <lineage>
        <taxon>Bacteria</taxon>
        <taxon>Pseudomonadati</taxon>
        <taxon>Pseudomonadota</taxon>
        <taxon>Alphaproteobacteria</taxon>
        <taxon>Sphingomonadales</taxon>
        <taxon>Erythrobacteraceae</taxon>
        <taxon>Qipengyuania</taxon>
    </lineage>
</organism>
<dbReference type="AlphaFoldDB" id="A0A844XU97"/>
<dbReference type="Proteomes" id="UP000448199">
    <property type="component" value="Unassembled WGS sequence"/>
</dbReference>
<accession>A0A844XU97</accession>
<gene>
    <name evidence="1" type="ORF">GRI69_13810</name>
</gene>
<protein>
    <submittedName>
        <fullName evidence="1">Uncharacterized protein</fullName>
    </submittedName>
</protein>